<keyword evidence="3" id="KW-1185">Reference proteome</keyword>
<keyword evidence="1" id="KW-0472">Membrane</keyword>
<dbReference type="EMBL" id="JAOZEW010000028">
    <property type="protein sequence ID" value="MCV9930141.1"/>
    <property type="molecule type" value="Genomic_DNA"/>
</dbReference>
<reference evidence="2" key="1">
    <citation type="submission" date="2022-10" db="EMBL/GenBank/DDBJ databases">
        <title>Two novel species of Flavobacterium.</title>
        <authorList>
            <person name="Liu Q."/>
            <person name="Xin Y.-H."/>
        </authorList>
    </citation>
    <scope>NUCLEOTIDE SEQUENCE</scope>
    <source>
        <strain evidence="2">LS1R49</strain>
    </source>
</reference>
<evidence type="ECO:0000313" key="2">
    <source>
        <dbReference type="EMBL" id="MCV9930141.1"/>
    </source>
</evidence>
<feature type="transmembrane region" description="Helical" evidence="1">
    <location>
        <begin position="62"/>
        <end position="81"/>
    </location>
</feature>
<gene>
    <name evidence="2" type="ORF">OIU83_20955</name>
</gene>
<accession>A0A9X2ZJY9</accession>
<feature type="transmembrane region" description="Helical" evidence="1">
    <location>
        <begin position="181"/>
        <end position="211"/>
    </location>
</feature>
<proteinExistence type="predicted"/>
<protein>
    <submittedName>
        <fullName evidence="2">DUF4280 domain-containing protein</fullName>
    </submittedName>
</protein>
<name>A0A9X2ZJY9_9FLAO</name>
<organism evidence="2 3">
    <name type="scientific">Flavobacterium shii</name>
    <dbReference type="NCBI Taxonomy" id="2987687"/>
    <lineage>
        <taxon>Bacteria</taxon>
        <taxon>Pseudomonadati</taxon>
        <taxon>Bacteroidota</taxon>
        <taxon>Flavobacteriia</taxon>
        <taxon>Flavobacteriales</taxon>
        <taxon>Flavobacteriaceae</taxon>
        <taxon>Flavobacterium</taxon>
    </lineage>
</organism>
<evidence type="ECO:0000313" key="3">
    <source>
        <dbReference type="Proteomes" id="UP001151079"/>
    </source>
</evidence>
<keyword evidence="1" id="KW-1133">Transmembrane helix</keyword>
<evidence type="ECO:0000256" key="1">
    <source>
        <dbReference type="SAM" id="Phobius"/>
    </source>
</evidence>
<dbReference type="Proteomes" id="UP001151079">
    <property type="component" value="Unassembled WGS sequence"/>
</dbReference>
<dbReference type="AlphaFoldDB" id="A0A9X2ZJY9"/>
<comment type="caution">
    <text evidence="2">The sequence shown here is derived from an EMBL/GenBank/DDBJ whole genome shotgun (WGS) entry which is preliminary data.</text>
</comment>
<keyword evidence="1" id="KW-0812">Transmembrane</keyword>
<sequence>MAQSYVPQGTTVICTMMTNSSPQKLGISRAATIVHKAKGQPLLNINDKKLSGPFGCKNPAKFWGGLQALCLGIALAAAVVLTGGAALVVIVAACAVGAVSGVAALYKMAHDCDIIETSTWLFPHDTVRIDKAKALLNGSNISCTKGGLVNIIMDPVIAQDAAEQISNNNAKEVLAQMGSQFLVGAISIIAALPAGVVGITTAAILATPMYWFGEEKPITEAINPELKDKSYIGSAAENVTGVVAVTVLPGSGGVVIGYAVNTVGRATGSFATQLEGGIIAAVSKGKLIKDIKPSPAMGWGLLGAIANFVINEESDRQENELAVETEYLSKEFNNDDASNGISVIAKNA</sequence>
<dbReference type="RefSeq" id="WP_264208220.1">
    <property type="nucleotide sequence ID" value="NZ_JAOZEW010000028.1"/>
</dbReference>
<feature type="transmembrane region" description="Helical" evidence="1">
    <location>
        <begin position="87"/>
        <end position="106"/>
    </location>
</feature>